<dbReference type="SMART" id="SM00490">
    <property type="entry name" value="HELICc"/>
    <property type="match status" value="1"/>
</dbReference>
<evidence type="ECO:0000259" key="8">
    <source>
        <dbReference type="PROSITE" id="PS51195"/>
    </source>
</evidence>
<reference evidence="9 10" key="1">
    <citation type="journal article" date="2020" name="J. Phycol.">
        <title>Comparative genome analysis reveals Cyanidiococcus gen. nov., a new extremophilic red algal genus sister to Cyanidioschyzon (Cyanidioschyzonaceae, Rhodophyta).</title>
        <authorList>
            <person name="Liu S.-L."/>
            <person name="Chiang Y.-R."/>
            <person name="Yoon H.S."/>
            <person name="Fu H.-Y."/>
        </authorList>
    </citation>
    <scope>NUCLEOTIDE SEQUENCE [LARGE SCALE GENOMIC DNA]</scope>
    <source>
        <strain evidence="9 10">THAL066</strain>
    </source>
</reference>
<dbReference type="PANTHER" id="PTHR47960">
    <property type="entry name" value="DEAD-BOX ATP-DEPENDENT RNA HELICASE 50"/>
    <property type="match status" value="1"/>
</dbReference>
<dbReference type="CDD" id="cd00268">
    <property type="entry name" value="DEADc"/>
    <property type="match status" value="1"/>
</dbReference>
<evidence type="ECO:0000313" key="10">
    <source>
        <dbReference type="Proteomes" id="UP000530660"/>
    </source>
</evidence>
<dbReference type="GO" id="GO:0016787">
    <property type="term" value="F:hydrolase activity"/>
    <property type="evidence" value="ECO:0007669"/>
    <property type="project" value="UniProtKB-KW"/>
</dbReference>
<feature type="short sequence motif" description="Q motif" evidence="5">
    <location>
        <begin position="112"/>
        <end position="140"/>
    </location>
</feature>
<feature type="domain" description="DEAD-box RNA helicase Q" evidence="8">
    <location>
        <begin position="112"/>
        <end position="140"/>
    </location>
</feature>
<dbReference type="Proteomes" id="UP000530660">
    <property type="component" value="Unassembled WGS sequence"/>
</dbReference>
<evidence type="ECO:0000256" key="3">
    <source>
        <dbReference type="ARBA" id="ARBA00022806"/>
    </source>
</evidence>
<name>A0A7J7IMK6_9RHOD</name>
<keyword evidence="1" id="KW-0547">Nucleotide-binding</keyword>
<dbReference type="InterPro" id="IPR014014">
    <property type="entry name" value="RNA_helicase_DEAD_Q_motif"/>
</dbReference>
<dbReference type="SMART" id="SM00487">
    <property type="entry name" value="DEXDc"/>
    <property type="match status" value="1"/>
</dbReference>
<dbReference type="GO" id="GO:0003676">
    <property type="term" value="F:nucleic acid binding"/>
    <property type="evidence" value="ECO:0007669"/>
    <property type="project" value="InterPro"/>
</dbReference>
<dbReference type="Gene3D" id="3.40.50.300">
    <property type="entry name" value="P-loop containing nucleotide triphosphate hydrolases"/>
    <property type="match status" value="2"/>
</dbReference>
<evidence type="ECO:0000256" key="1">
    <source>
        <dbReference type="ARBA" id="ARBA00022741"/>
    </source>
</evidence>
<dbReference type="InterPro" id="IPR001650">
    <property type="entry name" value="Helicase_C-like"/>
</dbReference>
<dbReference type="GO" id="GO:0003724">
    <property type="term" value="F:RNA helicase activity"/>
    <property type="evidence" value="ECO:0007669"/>
    <property type="project" value="InterPro"/>
</dbReference>
<dbReference type="InterPro" id="IPR014001">
    <property type="entry name" value="Helicase_ATP-bd"/>
</dbReference>
<evidence type="ECO:0000256" key="2">
    <source>
        <dbReference type="ARBA" id="ARBA00022801"/>
    </source>
</evidence>
<feature type="domain" description="Helicase ATP-binding" evidence="6">
    <location>
        <begin position="143"/>
        <end position="340"/>
    </location>
</feature>
<keyword evidence="2" id="KW-0378">Hydrolase</keyword>
<dbReference type="EMBL" id="VWRR01000006">
    <property type="protein sequence ID" value="KAF6003541.1"/>
    <property type="molecule type" value="Genomic_DNA"/>
</dbReference>
<feature type="domain" description="Helicase C-terminal" evidence="7">
    <location>
        <begin position="364"/>
        <end position="525"/>
    </location>
</feature>
<dbReference type="PROSITE" id="PS51195">
    <property type="entry name" value="Q_MOTIF"/>
    <property type="match status" value="1"/>
</dbReference>
<evidence type="ECO:0000256" key="4">
    <source>
        <dbReference type="ARBA" id="ARBA00022840"/>
    </source>
</evidence>
<gene>
    <name evidence="9" type="ORF">F1559_002121</name>
</gene>
<accession>A0A7J7IMK6</accession>
<keyword evidence="4" id="KW-0067">ATP-binding</keyword>
<evidence type="ECO:0000256" key="5">
    <source>
        <dbReference type="PROSITE-ProRule" id="PRU00552"/>
    </source>
</evidence>
<dbReference type="PROSITE" id="PS51192">
    <property type="entry name" value="HELICASE_ATP_BIND_1"/>
    <property type="match status" value="1"/>
</dbReference>
<dbReference type="InterPro" id="IPR027417">
    <property type="entry name" value="P-loop_NTPase"/>
</dbReference>
<proteinExistence type="predicted"/>
<evidence type="ECO:0000259" key="7">
    <source>
        <dbReference type="PROSITE" id="PS51194"/>
    </source>
</evidence>
<organism evidence="9 10">
    <name type="scientific">Cyanidiococcus yangmingshanensis</name>
    <dbReference type="NCBI Taxonomy" id="2690220"/>
    <lineage>
        <taxon>Eukaryota</taxon>
        <taxon>Rhodophyta</taxon>
        <taxon>Bangiophyceae</taxon>
        <taxon>Cyanidiales</taxon>
        <taxon>Cyanidiaceae</taxon>
        <taxon>Cyanidiococcus</taxon>
    </lineage>
</organism>
<sequence>MFADLFRSGNEDASLGQQHGFPAACVRPMPCFQMPAKATSFVPFPLHTISDWKPAQICRNQAPHGLKRRHELLRTRRVISYPSSEEANRSSLPFRPRARSSAPSSASFLLQASFASLGLFPELVAALSADGIESPTSIQIRAIPALLGGASAIVGSATGSGKTLAYLLPIMQRLKIEEQLAMQEVETGHAAEMIRRGEHPLRKPGAPRALILTPTRELADQVLRVCKQLSHYIKIRAASGLGIRRKVRAQLEDQPIDVLVTTSGRLLQLLDEGLIRMRAVHTVVLDEVDTLLLDKSGFGADIRQILRRTRNVQQFVAVGATHPTAARDLYADFFPKAKLLTVDLHQTPANLRQRFIQVGGSNGRTDEILALLKEEAHKKTRSLSGGRVMVFCNTVDSCRFLDHFLQEHGFTTANYHGDIPKEKREFEYEAFARGERQILVCTDIAARGLDYNHKIDHVILFDFPRTAVDYLHRAGRTARGPSGAGTVTSLVTKKDMPLATLVEEATRIEGADIVQFCETKLKELEKRNARTAIPKPASSEGSTSICETAYWVRLRLVKQPI</sequence>
<dbReference type="PROSITE" id="PS51194">
    <property type="entry name" value="HELICASE_CTER"/>
    <property type="match status" value="1"/>
</dbReference>
<dbReference type="CDD" id="cd18787">
    <property type="entry name" value="SF2_C_DEAD"/>
    <property type="match status" value="1"/>
</dbReference>
<dbReference type="GO" id="GO:0005524">
    <property type="term" value="F:ATP binding"/>
    <property type="evidence" value="ECO:0007669"/>
    <property type="project" value="UniProtKB-KW"/>
</dbReference>
<dbReference type="SUPFAM" id="SSF52540">
    <property type="entry name" value="P-loop containing nucleoside triphosphate hydrolases"/>
    <property type="match status" value="1"/>
</dbReference>
<dbReference type="InterPro" id="IPR044742">
    <property type="entry name" value="DEAD/DEAH_RhlB"/>
</dbReference>
<dbReference type="AlphaFoldDB" id="A0A7J7IMK6"/>
<keyword evidence="10" id="KW-1185">Reference proteome</keyword>
<evidence type="ECO:0000313" key="9">
    <source>
        <dbReference type="EMBL" id="KAF6003541.1"/>
    </source>
</evidence>
<protein>
    <submittedName>
        <fullName evidence="9">Uncharacterized protein</fullName>
    </submittedName>
</protein>
<dbReference type="InterPro" id="IPR011545">
    <property type="entry name" value="DEAD/DEAH_box_helicase_dom"/>
</dbReference>
<dbReference type="OrthoDB" id="10256233at2759"/>
<dbReference type="Pfam" id="PF00270">
    <property type="entry name" value="DEAD"/>
    <property type="match status" value="1"/>
</dbReference>
<comment type="caution">
    <text evidence="9">The sequence shown here is derived from an EMBL/GenBank/DDBJ whole genome shotgun (WGS) entry which is preliminary data.</text>
</comment>
<keyword evidence="3" id="KW-0347">Helicase</keyword>
<evidence type="ECO:0000259" key="6">
    <source>
        <dbReference type="PROSITE" id="PS51192"/>
    </source>
</evidence>
<dbReference type="Pfam" id="PF00271">
    <property type="entry name" value="Helicase_C"/>
    <property type="match status" value="1"/>
</dbReference>